<dbReference type="EMBL" id="CACVBS010000067">
    <property type="protein sequence ID" value="CAA7268248.1"/>
    <property type="molecule type" value="Genomic_DNA"/>
</dbReference>
<evidence type="ECO:0000313" key="6">
    <source>
        <dbReference type="EMBL" id="CAA7268248.1"/>
    </source>
</evidence>
<dbReference type="GO" id="GO:0046872">
    <property type="term" value="F:metal ion binding"/>
    <property type="evidence" value="ECO:0007669"/>
    <property type="project" value="UniProtKB-KW"/>
</dbReference>
<name>A0A8S0WA24_CYCAE</name>
<dbReference type="AlphaFoldDB" id="A0A8S0WA24"/>
<dbReference type="InterPro" id="IPR008922">
    <property type="entry name" value="Di-copper_centre_dom_sf"/>
</dbReference>
<dbReference type="Proteomes" id="UP000467700">
    <property type="component" value="Unassembled WGS sequence"/>
</dbReference>
<evidence type="ECO:0000313" key="7">
    <source>
        <dbReference type="Proteomes" id="UP000467700"/>
    </source>
</evidence>
<keyword evidence="2" id="KW-0186">Copper</keyword>
<dbReference type="SUPFAM" id="SSF48056">
    <property type="entry name" value="Di-copper centre-containing domain"/>
    <property type="match status" value="1"/>
</dbReference>
<comment type="caution">
    <text evidence="6">The sequence shown here is derived from an EMBL/GenBank/DDBJ whole genome shotgun (WGS) entry which is preliminary data.</text>
</comment>
<dbReference type="PANTHER" id="PTHR11474">
    <property type="entry name" value="TYROSINASE FAMILY MEMBER"/>
    <property type="match status" value="1"/>
</dbReference>
<evidence type="ECO:0000256" key="3">
    <source>
        <dbReference type="SAM" id="SignalP"/>
    </source>
</evidence>
<dbReference type="PROSITE" id="PS00497">
    <property type="entry name" value="TYROSINASE_1"/>
    <property type="match status" value="1"/>
</dbReference>
<dbReference type="Pfam" id="PF00264">
    <property type="entry name" value="Tyrosinase"/>
    <property type="match status" value="1"/>
</dbReference>
<gene>
    <name evidence="6" type="ORF">AAE3_LOCUS10518</name>
</gene>
<dbReference type="InterPro" id="IPR002227">
    <property type="entry name" value="Tyrosinase_Cu-bd"/>
</dbReference>
<evidence type="ECO:0000259" key="4">
    <source>
        <dbReference type="PROSITE" id="PS00497"/>
    </source>
</evidence>
<dbReference type="Gene3D" id="1.10.1280.10">
    <property type="entry name" value="Di-copper center containing domain from catechol oxidase"/>
    <property type="match status" value="1"/>
</dbReference>
<protein>
    <recommendedName>
        <fullName evidence="4 5">Tyrosinase copper-binding domain-containing protein</fullName>
    </recommendedName>
</protein>
<proteinExistence type="predicted"/>
<keyword evidence="7" id="KW-1185">Reference proteome</keyword>
<keyword evidence="3" id="KW-0732">Signal</keyword>
<dbReference type="PANTHER" id="PTHR11474:SF126">
    <property type="entry name" value="TYROSINASE-LIKE PROTEIN TYR-1-RELATED"/>
    <property type="match status" value="1"/>
</dbReference>
<feature type="signal peptide" evidence="3">
    <location>
        <begin position="1"/>
        <end position="24"/>
    </location>
</feature>
<evidence type="ECO:0000256" key="1">
    <source>
        <dbReference type="ARBA" id="ARBA00022723"/>
    </source>
</evidence>
<accession>A0A8S0WA24</accession>
<evidence type="ECO:0000256" key="2">
    <source>
        <dbReference type="ARBA" id="ARBA00023008"/>
    </source>
</evidence>
<organism evidence="6 7">
    <name type="scientific">Cyclocybe aegerita</name>
    <name type="common">Black poplar mushroom</name>
    <name type="synonym">Agrocybe aegerita</name>
    <dbReference type="NCBI Taxonomy" id="1973307"/>
    <lineage>
        <taxon>Eukaryota</taxon>
        <taxon>Fungi</taxon>
        <taxon>Dikarya</taxon>
        <taxon>Basidiomycota</taxon>
        <taxon>Agaricomycotina</taxon>
        <taxon>Agaricomycetes</taxon>
        <taxon>Agaricomycetidae</taxon>
        <taxon>Agaricales</taxon>
        <taxon>Agaricineae</taxon>
        <taxon>Bolbitiaceae</taxon>
        <taxon>Cyclocybe</taxon>
    </lineage>
</organism>
<dbReference type="OrthoDB" id="6132182at2759"/>
<feature type="chain" id="PRO_5035908835" description="Tyrosinase copper-binding domain-containing protein" evidence="3">
    <location>
        <begin position="25"/>
        <end position="345"/>
    </location>
</feature>
<feature type="domain" description="Tyrosinase copper-binding" evidence="4">
    <location>
        <begin position="100"/>
        <end position="117"/>
    </location>
</feature>
<sequence length="345" mass="39303">MQSPRVAFLFLLYLITLFRNSVLAESKHGENHAATFKEGCCMELLQRKEWRILSDGEKIAYTNAIKCLMSLPAQNPAFSEAKTRFDEFQALHVHLADNIHRVGQFLPWHRQFLLSYERALRNECEYQGATPYWDWSLDSRNISASPIWDPVTGFGGNGVPGTYTVPKNVNYTENLIFPEAFVGCVMDGPFANYTVRLGPGFLQTNHCLTRGIDQSYSVHITYEAVARTLHLPTFEQFRLELEGGAAAHKMHDGGHYMVGGEMSNFYSSPADPLFFVHHATLDRIWWNWQQMVPSRLTEVSGYSTYEPPFSNITLDFELRLGSVGLSVPIRKVMDIHKAPNCYTYV</sequence>
<dbReference type="InterPro" id="IPR050316">
    <property type="entry name" value="Tyrosinase/Hemocyanin"/>
</dbReference>
<dbReference type="GO" id="GO:0016491">
    <property type="term" value="F:oxidoreductase activity"/>
    <property type="evidence" value="ECO:0007669"/>
    <property type="project" value="InterPro"/>
</dbReference>
<keyword evidence="1" id="KW-0479">Metal-binding</keyword>
<feature type="domain" description="Tyrosinase copper-binding" evidence="5">
    <location>
        <begin position="271"/>
        <end position="282"/>
    </location>
</feature>
<dbReference type="PRINTS" id="PR00092">
    <property type="entry name" value="TYROSINASE"/>
</dbReference>
<dbReference type="PROSITE" id="PS00498">
    <property type="entry name" value="TYROSINASE_2"/>
    <property type="match status" value="1"/>
</dbReference>
<evidence type="ECO:0000259" key="5">
    <source>
        <dbReference type="PROSITE" id="PS00498"/>
    </source>
</evidence>
<reference evidence="6 7" key="1">
    <citation type="submission" date="2020-01" db="EMBL/GenBank/DDBJ databases">
        <authorList>
            <person name="Gupta K D."/>
        </authorList>
    </citation>
    <scope>NUCLEOTIDE SEQUENCE [LARGE SCALE GENOMIC DNA]</scope>
</reference>